<dbReference type="GO" id="GO:0046872">
    <property type="term" value="F:metal ion binding"/>
    <property type="evidence" value="ECO:0007669"/>
    <property type="project" value="UniProtKB-KW"/>
</dbReference>
<dbReference type="PRINTS" id="PR00318">
    <property type="entry name" value="GPROTEINA"/>
</dbReference>
<dbReference type="FunFam" id="3.40.50.300:FF:000692">
    <property type="entry name" value="Guanine nucleotide-binding protein subunit alpha"/>
    <property type="match status" value="1"/>
</dbReference>
<evidence type="ECO:0000256" key="1">
    <source>
        <dbReference type="ARBA" id="ARBA00022707"/>
    </source>
</evidence>
<evidence type="ECO:0000256" key="4">
    <source>
        <dbReference type="ARBA" id="ARBA00022842"/>
    </source>
</evidence>
<dbReference type="GO" id="GO:0005834">
    <property type="term" value="C:heterotrimeric G-protein complex"/>
    <property type="evidence" value="ECO:0007669"/>
    <property type="project" value="InterPro"/>
</dbReference>
<keyword evidence="3 9" id="KW-0547">Nucleotide-binding</keyword>
<keyword evidence="2 10" id="KW-0479">Metal-binding</keyword>
<keyword evidence="1" id="KW-0519">Myristate</keyword>
<dbReference type="AlphaFoldDB" id="A0A507D413"/>
<dbReference type="Proteomes" id="UP000320475">
    <property type="component" value="Unassembled WGS sequence"/>
</dbReference>
<feature type="binding site" evidence="9">
    <location>
        <begin position="271"/>
        <end position="274"/>
    </location>
    <ligand>
        <name>GTP</name>
        <dbReference type="ChEBI" id="CHEBI:37565"/>
    </ligand>
</feature>
<comment type="caution">
    <text evidence="11">The sequence shown here is derived from an EMBL/GenBank/DDBJ whole genome shotgun (WGS) entry which is preliminary data.</text>
</comment>
<reference evidence="11 12" key="1">
    <citation type="journal article" date="2019" name="Sci. Rep.">
        <title>Comparative genomics of chytrid fungi reveal insights into the obligate biotrophic and pathogenic lifestyle of Synchytrium endobioticum.</title>
        <authorList>
            <person name="van de Vossenberg B.T.L.H."/>
            <person name="Warris S."/>
            <person name="Nguyen H.D.T."/>
            <person name="van Gent-Pelzer M.P.E."/>
            <person name="Joly D.L."/>
            <person name="van de Geest H.C."/>
            <person name="Bonants P.J.M."/>
            <person name="Smith D.S."/>
            <person name="Levesque C.A."/>
            <person name="van der Lee T.A.J."/>
        </authorList>
    </citation>
    <scope>NUCLEOTIDE SEQUENCE [LARGE SCALE GENOMIC DNA]</scope>
    <source>
        <strain evidence="11 12">LEV6574</strain>
    </source>
</reference>
<name>A0A507D413_9FUNG</name>
<feature type="binding site" evidence="9">
    <location>
        <begin position="45"/>
        <end position="50"/>
    </location>
    <ligand>
        <name>GTP</name>
        <dbReference type="ChEBI" id="CHEBI:37565"/>
    </ligand>
</feature>
<dbReference type="InterPro" id="IPR002975">
    <property type="entry name" value="Fungi_Gprotein_alpha"/>
</dbReference>
<evidence type="ECO:0000256" key="9">
    <source>
        <dbReference type="PIRSR" id="PIRSR601019-1"/>
    </source>
</evidence>
<keyword evidence="6" id="KW-0564">Palmitate</keyword>
<keyword evidence="7" id="KW-0807">Transducer</keyword>
<dbReference type="SUPFAM" id="SSF47895">
    <property type="entry name" value="Transducin (alpha subunit), insertion domain"/>
    <property type="match status" value="1"/>
</dbReference>
<dbReference type="GO" id="GO:0010255">
    <property type="term" value="P:glucose mediated signaling pathway"/>
    <property type="evidence" value="ECO:0007669"/>
    <property type="project" value="UniProtKB-ARBA"/>
</dbReference>
<dbReference type="GO" id="GO:0005737">
    <property type="term" value="C:cytoplasm"/>
    <property type="evidence" value="ECO:0007669"/>
    <property type="project" value="TreeGrafter"/>
</dbReference>
<dbReference type="PRINTS" id="PR01241">
    <property type="entry name" value="GPROTEINAFNG"/>
</dbReference>
<accession>A0A507D413</accession>
<keyword evidence="5 9" id="KW-0342">GTP-binding</keyword>
<dbReference type="InterPro" id="IPR011025">
    <property type="entry name" value="GproteinA_insert"/>
</dbReference>
<dbReference type="SMART" id="SM00275">
    <property type="entry name" value="G_alpha"/>
    <property type="match status" value="1"/>
</dbReference>
<dbReference type="PANTHER" id="PTHR10218:SF369">
    <property type="entry name" value="GUANINE NUCLEOTIDE-BINDING PROTEIN ALPHA-2 SUBUNIT"/>
    <property type="match status" value="1"/>
</dbReference>
<evidence type="ECO:0000256" key="3">
    <source>
        <dbReference type="ARBA" id="ARBA00022741"/>
    </source>
</evidence>
<gene>
    <name evidence="11" type="ORF">SeLEV6574_g03492</name>
</gene>
<feature type="binding site" evidence="9">
    <location>
        <begin position="202"/>
        <end position="206"/>
    </location>
    <ligand>
        <name>GTP</name>
        <dbReference type="ChEBI" id="CHEBI:37565"/>
    </ligand>
</feature>
<evidence type="ECO:0000256" key="8">
    <source>
        <dbReference type="ARBA" id="ARBA00023288"/>
    </source>
</evidence>
<proteinExistence type="predicted"/>
<feature type="binding site" evidence="9">
    <location>
        <begin position="152"/>
        <end position="153"/>
    </location>
    <ligand>
        <name>GTP</name>
        <dbReference type="ChEBI" id="CHEBI:37565"/>
    </ligand>
</feature>
<evidence type="ECO:0000256" key="7">
    <source>
        <dbReference type="ARBA" id="ARBA00023224"/>
    </source>
</evidence>
<sequence>MGCIQSQSREARYANERSNQIDRMLKDSGRESKREAKILLLGGGESGKSTIVKQMKIIHQNGYSQEELLAFKPTILRNISDSVIAIIRGVDGLGLEYGIPDNQIFSQRLLQPKHELDEWLLPENAAYIISIWNDPVCQQVIDAQHPDYYVIDSAPYFFENIQRIAEPGYTPSEQDVLRSRNKTEGMLETWFTMGTLRIHMFDVGGQRSERRKWIHCFENVTSIIFCVALSEYDQTLLEEPTQNRMMESLTLFESVVNSRWFLRTSIILFLNKVDLFREKLPRIPLAKFFAEYTGGSDVNSAAKFILWRFSQTNRANLNIYPHLTQATDTNNIRVVFAAVKVTVLQNALKDNGIL</sequence>
<keyword evidence="8" id="KW-0449">Lipoprotein</keyword>
<dbReference type="SUPFAM" id="SSF52540">
    <property type="entry name" value="P-loop containing nucleoside triphosphate hydrolases"/>
    <property type="match status" value="1"/>
</dbReference>
<dbReference type="PANTHER" id="PTHR10218">
    <property type="entry name" value="GTP-BINDING PROTEIN ALPHA SUBUNIT"/>
    <property type="match status" value="1"/>
</dbReference>
<organism evidence="11 12">
    <name type="scientific">Synchytrium endobioticum</name>
    <dbReference type="NCBI Taxonomy" id="286115"/>
    <lineage>
        <taxon>Eukaryota</taxon>
        <taxon>Fungi</taxon>
        <taxon>Fungi incertae sedis</taxon>
        <taxon>Chytridiomycota</taxon>
        <taxon>Chytridiomycota incertae sedis</taxon>
        <taxon>Chytridiomycetes</taxon>
        <taxon>Synchytriales</taxon>
        <taxon>Synchytriaceae</taxon>
        <taxon>Synchytrium</taxon>
    </lineage>
</organism>
<feature type="binding site" evidence="10">
    <location>
        <position position="183"/>
    </location>
    <ligand>
        <name>Mg(2+)</name>
        <dbReference type="ChEBI" id="CHEBI:18420"/>
    </ligand>
</feature>
<dbReference type="CDD" id="cd00066">
    <property type="entry name" value="G-alpha"/>
    <property type="match status" value="1"/>
</dbReference>
<evidence type="ECO:0000256" key="2">
    <source>
        <dbReference type="ARBA" id="ARBA00022723"/>
    </source>
</evidence>
<dbReference type="GO" id="GO:0031683">
    <property type="term" value="F:G-protein beta/gamma-subunit complex binding"/>
    <property type="evidence" value="ECO:0007669"/>
    <property type="project" value="InterPro"/>
</dbReference>
<evidence type="ECO:0000256" key="5">
    <source>
        <dbReference type="ARBA" id="ARBA00023134"/>
    </source>
</evidence>
<dbReference type="OrthoDB" id="5817230at2759"/>
<feature type="binding site" evidence="9">
    <location>
        <begin position="177"/>
        <end position="183"/>
    </location>
    <ligand>
        <name>GTP</name>
        <dbReference type="ChEBI" id="CHEBI:37565"/>
    </ligand>
</feature>
<evidence type="ECO:0000313" key="11">
    <source>
        <dbReference type="EMBL" id="TPX45998.1"/>
    </source>
</evidence>
<feature type="binding site" evidence="10">
    <location>
        <position position="49"/>
    </location>
    <ligand>
        <name>Mg(2+)</name>
        <dbReference type="ChEBI" id="CHEBI:18420"/>
    </ligand>
</feature>
<evidence type="ECO:0000313" key="12">
    <source>
        <dbReference type="Proteomes" id="UP000320475"/>
    </source>
</evidence>
<dbReference type="GO" id="GO:0003924">
    <property type="term" value="F:GTPase activity"/>
    <property type="evidence" value="ECO:0007669"/>
    <property type="project" value="InterPro"/>
</dbReference>
<dbReference type="VEuPathDB" id="FungiDB:SeMB42_g02080"/>
<feature type="binding site" evidence="9">
    <location>
        <position position="326"/>
    </location>
    <ligand>
        <name>GTP</name>
        <dbReference type="ChEBI" id="CHEBI:37565"/>
    </ligand>
</feature>
<dbReference type="InterPro" id="IPR027417">
    <property type="entry name" value="P-loop_NTPase"/>
</dbReference>
<evidence type="ECO:0000256" key="6">
    <source>
        <dbReference type="ARBA" id="ARBA00023139"/>
    </source>
</evidence>
<dbReference type="Gene3D" id="3.40.50.300">
    <property type="entry name" value="P-loop containing nucleotide triphosphate hydrolases"/>
    <property type="match status" value="1"/>
</dbReference>
<dbReference type="GO" id="GO:0001664">
    <property type="term" value="F:G protein-coupled receptor binding"/>
    <property type="evidence" value="ECO:0007669"/>
    <property type="project" value="InterPro"/>
</dbReference>
<dbReference type="InterPro" id="IPR001019">
    <property type="entry name" value="Gprotein_alpha_su"/>
</dbReference>
<protein>
    <submittedName>
        <fullName evidence="11">Uncharacterized protein</fullName>
    </submittedName>
</protein>
<dbReference type="GO" id="GO:0005525">
    <property type="term" value="F:GTP binding"/>
    <property type="evidence" value="ECO:0007669"/>
    <property type="project" value="UniProtKB-KW"/>
</dbReference>
<keyword evidence="4 10" id="KW-0460">Magnesium</keyword>
<dbReference type="EMBL" id="QEAM01000119">
    <property type="protein sequence ID" value="TPX45998.1"/>
    <property type="molecule type" value="Genomic_DNA"/>
</dbReference>
<evidence type="ECO:0000256" key="10">
    <source>
        <dbReference type="PIRSR" id="PIRSR601019-2"/>
    </source>
</evidence>
<dbReference type="GO" id="GO:0007189">
    <property type="term" value="P:adenylate cyclase-activating G protein-coupled receptor signaling pathway"/>
    <property type="evidence" value="ECO:0007669"/>
    <property type="project" value="TreeGrafter"/>
</dbReference>
<dbReference type="FunFam" id="3.40.50.300:FF:000181">
    <property type="entry name" value="Guanine nucleotide-binding protein subunit alpha"/>
    <property type="match status" value="1"/>
</dbReference>
<dbReference type="Pfam" id="PF00503">
    <property type="entry name" value="G-alpha"/>
    <property type="match status" value="1"/>
</dbReference>
<dbReference type="Gene3D" id="1.10.400.10">
    <property type="entry name" value="GI Alpha 1, domain 2-like"/>
    <property type="match status" value="1"/>
</dbReference>
<dbReference type="PROSITE" id="PS51882">
    <property type="entry name" value="G_ALPHA"/>
    <property type="match status" value="1"/>
</dbReference>